<evidence type="ECO:0000313" key="3">
    <source>
        <dbReference type="Proteomes" id="UP000001449"/>
    </source>
</evidence>
<evidence type="ECO:0008006" key="4">
    <source>
        <dbReference type="Google" id="ProtNLM"/>
    </source>
</evidence>
<dbReference type="EMBL" id="DS999427">
    <property type="protein sequence ID" value="EED86412.1"/>
    <property type="molecule type" value="Genomic_DNA"/>
</dbReference>
<dbReference type="eggNOG" id="ENOG502T095">
    <property type="taxonomic scope" value="Eukaryota"/>
</dbReference>
<dbReference type="Proteomes" id="UP000001449">
    <property type="component" value="Unassembled WGS sequence"/>
</dbReference>
<organism evidence="2 3">
    <name type="scientific">Thalassiosira pseudonana</name>
    <name type="common">Marine diatom</name>
    <name type="synonym">Cyclotella nana</name>
    <dbReference type="NCBI Taxonomy" id="35128"/>
    <lineage>
        <taxon>Eukaryota</taxon>
        <taxon>Sar</taxon>
        <taxon>Stramenopiles</taxon>
        <taxon>Ochrophyta</taxon>
        <taxon>Bacillariophyta</taxon>
        <taxon>Coscinodiscophyceae</taxon>
        <taxon>Thalassiosirophycidae</taxon>
        <taxon>Thalassiosirales</taxon>
        <taxon>Thalassiosiraceae</taxon>
        <taxon>Thalassiosira</taxon>
    </lineage>
</organism>
<dbReference type="PaxDb" id="35128-Thapsdraft1763"/>
<dbReference type="GO" id="GO:0008146">
    <property type="term" value="F:sulfotransferase activity"/>
    <property type="evidence" value="ECO:0007669"/>
    <property type="project" value="InterPro"/>
</dbReference>
<evidence type="ECO:0000313" key="2">
    <source>
        <dbReference type="EMBL" id="EED86412.1"/>
    </source>
</evidence>
<reference evidence="2 3" key="2">
    <citation type="journal article" date="2008" name="Nature">
        <title>The Phaeodactylum genome reveals the evolutionary history of diatom genomes.</title>
        <authorList>
            <person name="Bowler C."/>
            <person name="Allen A.E."/>
            <person name="Badger J.H."/>
            <person name="Grimwood J."/>
            <person name="Jabbari K."/>
            <person name="Kuo A."/>
            <person name="Maheswari U."/>
            <person name="Martens C."/>
            <person name="Maumus F."/>
            <person name="Otillar R.P."/>
            <person name="Rayko E."/>
            <person name="Salamov A."/>
            <person name="Vandepoele K."/>
            <person name="Beszteri B."/>
            <person name="Gruber A."/>
            <person name="Heijde M."/>
            <person name="Katinka M."/>
            <person name="Mock T."/>
            <person name="Valentin K."/>
            <person name="Verret F."/>
            <person name="Berges J.A."/>
            <person name="Brownlee C."/>
            <person name="Cadoret J.P."/>
            <person name="Chiovitti A."/>
            <person name="Choi C.J."/>
            <person name="Coesel S."/>
            <person name="De Martino A."/>
            <person name="Detter J.C."/>
            <person name="Durkin C."/>
            <person name="Falciatore A."/>
            <person name="Fournet J."/>
            <person name="Haruta M."/>
            <person name="Huysman M.J."/>
            <person name="Jenkins B.D."/>
            <person name="Jiroutova K."/>
            <person name="Jorgensen R.E."/>
            <person name="Joubert Y."/>
            <person name="Kaplan A."/>
            <person name="Kroger N."/>
            <person name="Kroth P.G."/>
            <person name="La Roche J."/>
            <person name="Lindquist E."/>
            <person name="Lommer M."/>
            <person name="Martin-Jezequel V."/>
            <person name="Lopez P.J."/>
            <person name="Lucas S."/>
            <person name="Mangogna M."/>
            <person name="McGinnis K."/>
            <person name="Medlin L.K."/>
            <person name="Montsant A."/>
            <person name="Oudot-Le Secq M.P."/>
            <person name="Napoli C."/>
            <person name="Obornik M."/>
            <person name="Parker M.S."/>
            <person name="Petit J.L."/>
            <person name="Porcel B.M."/>
            <person name="Poulsen N."/>
            <person name="Robison M."/>
            <person name="Rychlewski L."/>
            <person name="Rynearson T.A."/>
            <person name="Schmutz J."/>
            <person name="Shapiro H."/>
            <person name="Siaut M."/>
            <person name="Stanley M."/>
            <person name="Sussman M.R."/>
            <person name="Taylor A.R."/>
            <person name="Vardi A."/>
            <person name="von Dassow P."/>
            <person name="Vyverman W."/>
            <person name="Willis A."/>
            <person name="Wyrwicz L.S."/>
            <person name="Rokhsar D.S."/>
            <person name="Weissenbach J."/>
            <person name="Armbrust E.V."/>
            <person name="Green B.R."/>
            <person name="Van de Peer Y."/>
            <person name="Grigoriev I.V."/>
        </authorList>
    </citation>
    <scope>NUCLEOTIDE SEQUENCE [LARGE SCALE GENOMIC DNA]</scope>
    <source>
        <strain evidence="2 3">CCMP1335</strain>
    </source>
</reference>
<gene>
    <name evidence="2" type="ORF">THAPSDRAFT_bd1763</name>
</gene>
<reference evidence="2 3" key="1">
    <citation type="journal article" date="2004" name="Science">
        <title>The genome of the diatom Thalassiosira pseudonana: ecology, evolution, and metabolism.</title>
        <authorList>
            <person name="Armbrust E.V."/>
            <person name="Berges J.A."/>
            <person name="Bowler C."/>
            <person name="Green B.R."/>
            <person name="Martinez D."/>
            <person name="Putnam N.H."/>
            <person name="Zhou S."/>
            <person name="Allen A.E."/>
            <person name="Apt K.E."/>
            <person name="Bechner M."/>
            <person name="Brzezinski M.A."/>
            <person name="Chaal B.K."/>
            <person name="Chiovitti A."/>
            <person name="Davis A.K."/>
            <person name="Demarest M.S."/>
            <person name="Detter J.C."/>
            <person name="Glavina T."/>
            <person name="Goodstein D."/>
            <person name="Hadi M.Z."/>
            <person name="Hellsten U."/>
            <person name="Hildebrand M."/>
            <person name="Jenkins B.D."/>
            <person name="Jurka J."/>
            <person name="Kapitonov V.V."/>
            <person name="Kroger N."/>
            <person name="Lau W.W."/>
            <person name="Lane T.W."/>
            <person name="Larimer F.W."/>
            <person name="Lippmeier J.C."/>
            <person name="Lucas S."/>
            <person name="Medina M."/>
            <person name="Montsant A."/>
            <person name="Obornik M."/>
            <person name="Parker M.S."/>
            <person name="Palenik B."/>
            <person name="Pazour G.J."/>
            <person name="Richardson P.M."/>
            <person name="Rynearson T.A."/>
            <person name="Saito M.A."/>
            <person name="Schwartz D.C."/>
            <person name="Thamatrakoln K."/>
            <person name="Valentin K."/>
            <person name="Vardi A."/>
            <person name="Wilkerson F.P."/>
            <person name="Rokhsar D.S."/>
        </authorList>
    </citation>
    <scope>NUCLEOTIDE SEQUENCE [LARGE SCALE GENOMIC DNA]</scope>
    <source>
        <strain evidence="2 3">CCMP1335</strain>
    </source>
</reference>
<feature type="compositionally biased region" description="Acidic residues" evidence="1">
    <location>
        <begin position="104"/>
        <end position="121"/>
    </location>
</feature>
<evidence type="ECO:0000256" key="1">
    <source>
        <dbReference type="SAM" id="MobiDB-lite"/>
    </source>
</evidence>
<feature type="compositionally biased region" description="Acidic residues" evidence="1">
    <location>
        <begin position="135"/>
        <end position="145"/>
    </location>
</feature>
<dbReference type="InterPro" id="IPR027417">
    <property type="entry name" value="P-loop_NTPase"/>
</dbReference>
<dbReference type="RefSeq" id="XP_002297262.1">
    <property type="nucleotide sequence ID" value="XM_002297226.1"/>
</dbReference>
<dbReference type="KEGG" id="tps:THAPSDRAFT_bd1763"/>
<dbReference type="InterPro" id="IPR005331">
    <property type="entry name" value="Sulfotransferase"/>
</dbReference>
<protein>
    <recommendedName>
        <fullName evidence="4">Sulfotransferase domain-containing protein</fullName>
    </recommendedName>
</protein>
<dbReference type="GeneID" id="7447290"/>
<dbReference type="InParanoid" id="B8LE12"/>
<sequence>MMPIFTHHAHNEDITPPRRHPKARFSLLASASVLVCLALHSYSSIEFKASQLKSCSVNVSADDNEHKVIADIIDLSDDGTRVSSLNERKYERVREEQWEYTDATSEEEEEEEEKEDDDGSTNDDLASMYKKIESNDDNTDDDDDNISPQPKDSPFAYDTKTITYDKINQILSSHASIDNEHLPSPACNPHFKLALPNGKWSNATKFKRIYFYHARKAGGSSMSHYFSEVAKKYELEYKAVEWSAMEEPGTWDDETFYVAHVREPVDRAISHFKYQGRWDCRDLVFHHDFIPTEDNANKLETWAHTGGHEPVQLNCYTQWFSGLSCPTWEIPIDDQYKVAKRRVLRYNFIAVIEKLRDPSYVESVEKLFGVTGLLEMGKPFCEKQSHAANSKVPLVVTNETRDNLKQLNAVDIKLYRELSDCLNDGHYAFGEWQPDRFAVGSFNATEAKIRKNIAKAEKKRLKTAKEG</sequence>
<dbReference type="GO" id="GO:0016020">
    <property type="term" value="C:membrane"/>
    <property type="evidence" value="ECO:0007669"/>
    <property type="project" value="InterPro"/>
</dbReference>
<keyword evidence="3" id="KW-1185">Reference proteome</keyword>
<dbReference type="Pfam" id="PF03567">
    <property type="entry name" value="Sulfotransfer_2"/>
    <property type="match status" value="1"/>
</dbReference>
<dbReference type="HOGENOM" id="CLU_585968_0_0_1"/>
<name>B8LE12_THAPS</name>
<dbReference type="Gene3D" id="3.40.50.300">
    <property type="entry name" value="P-loop containing nucleotide triphosphate hydrolases"/>
    <property type="match status" value="1"/>
</dbReference>
<feature type="region of interest" description="Disordered" evidence="1">
    <location>
        <begin position="91"/>
        <end position="157"/>
    </location>
</feature>
<accession>B8LE12</accession>
<dbReference type="AlphaFoldDB" id="B8LE12"/>
<proteinExistence type="predicted"/>